<dbReference type="Gene3D" id="3.40.1280.10">
    <property type="match status" value="1"/>
</dbReference>
<accession>H6SNR6</accession>
<dbReference type="PIRSF" id="PIRSF015601">
    <property type="entry name" value="MTase_slr0722"/>
    <property type="match status" value="1"/>
</dbReference>
<dbReference type="InterPro" id="IPR046887">
    <property type="entry name" value="RsmE_PUA-like"/>
</dbReference>
<keyword evidence="5 12" id="KW-0963">Cytoplasm</keyword>
<evidence type="ECO:0000259" key="13">
    <source>
        <dbReference type="Pfam" id="PF04452"/>
    </source>
</evidence>
<comment type="function">
    <text evidence="10 12">Specifically methylates the N3 position of the uracil ring of uridine 1498 (m3U1498) in 16S rRNA. Acts on the fully assembled 30S ribosomal subunit.</text>
</comment>
<dbReference type="Proteomes" id="UP000033220">
    <property type="component" value="Chromosome DSM 122"/>
</dbReference>
<comment type="similarity">
    <text evidence="2 12">Belongs to the RNA methyltransferase RsmE family.</text>
</comment>
<sequence>MSEKPSRRPPPRLYSEASLSAGEPMVLTMAQAHYLRSVLRLNEGAPVVVFNGRDGEWLAYLEVARGSGGWLRPEVQTRPQSGGGGPWLLFAPLKKDATDFVVEKAVELGVGRLCPVMTRRTQTQTVRVDRLRAQAVEAAEQCERLDVPEVEAARPLPEVLAQWPAGRHLCILGERRQGVEARAAFEALRGQPVAFLVGPEGGLDDRDLDGAAQLASCTVDLGPRILRAETAAAAVLAVWQAVAGDWGPLSPAPLASF</sequence>
<dbReference type="SUPFAM" id="SSF88697">
    <property type="entry name" value="PUA domain-like"/>
    <property type="match status" value="1"/>
</dbReference>
<keyword evidence="8 12" id="KW-0808">Transferase</keyword>
<comment type="subcellular location">
    <subcellularLocation>
        <location evidence="1 12">Cytoplasm</location>
    </subcellularLocation>
</comment>
<dbReference type="AlphaFoldDB" id="H6SNR6"/>
<dbReference type="KEGG" id="rpm:RSPPHO_02771"/>
<comment type="catalytic activity">
    <reaction evidence="11 12">
        <text>uridine(1498) in 16S rRNA + S-adenosyl-L-methionine = N(3)-methyluridine(1498) in 16S rRNA + S-adenosyl-L-homocysteine + H(+)</text>
        <dbReference type="Rhea" id="RHEA:42920"/>
        <dbReference type="Rhea" id="RHEA-COMP:10283"/>
        <dbReference type="Rhea" id="RHEA-COMP:10284"/>
        <dbReference type="ChEBI" id="CHEBI:15378"/>
        <dbReference type="ChEBI" id="CHEBI:57856"/>
        <dbReference type="ChEBI" id="CHEBI:59789"/>
        <dbReference type="ChEBI" id="CHEBI:65315"/>
        <dbReference type="ChEBI" id="CHEBI:74502"/>
        <dbReference type="EC" id="2.1.1.193"/>
    </reaction>
</comment>
<protein>
    <recommendedName>
        <fullName evidence="4 12">Ribosomal RNA small subunit methyltransferase E</fullName>
        <ecNumber evidence="3 12">2.1.1.193</ecNumber>
    </recommendedName>
</protein>
<dbReference type="Pfam" id="PF04452">
    <property type="entry name" value="Methyltrans_RNA"/>
    <property type="match status" value="1"/>
</dbReference>
<gene>
    <name evidence="15" type="ORF">RSPPHO_02771</name>
</gene>
<dbReference type="GO" id="GO:0070475">
    <property type="term" value="P:rRNA base methylation"/>
    <property type="evidence" value="ECO:0007669"/>
    <property type="project" value="TreeGrafter"/>
</dbReference>
<dbReference type="RefSeq" id="WP_014416027.1">
    <property type="nucleotide sequence ID" value="NC_017059.1"/>
</dbReference>
<dbReference type="CDD" id="cd18084">
    <property type="entry name" value="RsmE-like"/>
    <property type="match status" value="1"/>
</dbReference>
<organism evidence="15 16">
    <name type="scientific">Pararhodospirillum photometricum DSM 122</name>
    <dbReference type="NCBI Taxonomy" id="1150469"/>
    <lineage>
        <taxon>Bacteria</taxon>
        <taxon>Pseudomonadati</taxon>
        <taxon>Pseudomonadota</taxon>
        <taxon>Alphaproteobacteria</taxon>
        <taxon>Rhodospirillales</taxon>
        <taxon>Rhodospirillaceae</taxon>
        <taxon>Pararhodospirillum</taxon>
    </lineage>
</organism>
<dbReference type="NCBIfam" id="NF008696">
    <property type="entry name" value="PRK11713.3-5"/>
    <property type="match status" value="1"/>
</dbReference>
<dbReference type="SUPFAM" id="SSF75217">
    <property type="entry name" value="alpha/beta knot"/>
    <property type="match status" value="1"/>
</dbReference>
<dbReference type="InterPro" id="IPR029026">
    <property type="entry name" value="tRNA_m1G_MTases_N"/>
</dbReference>
<evidence type="ECO:0000256" key="4">
    <source>
        <dbReference type="ARBA" id="ARBA00013673"/>
    </source>
</evidence>
<dbReference type="PANTHER" id="PTHR30027:SF3">
    <property type="entry name" value="16S RRNA (URACIL(1498)-N(3))-METHYLTRANSFERASE"/>
    <property type="match status" value="1"/>
</dbReference>
<evidence type="ECO:0000256" key="5">
    <source>
        <dbReference type="ARBA" id="ARBA00022490"/>
    </source>
</evidence>
<dbReference type="PATRIC" id="fig|1150469.3.peg.3140"/>
<dbReference type="NCBIfam" id="TIGR00046">
    <property type="entry name" value="RsmE family RNA methyltransferase"/>
    <property type="match status" value="1"/>
</dbReference>
<dbReference type="Pfam" id="PF20260">
    <property type="entry name" value="PUA_4"/>
    <property type="match status" value="1"/>
</dbReference>
<evidence type="ECO:0000256" key="3">
    <source>
        <dbReference type="ARBA" id="ARBA00012328"/>
    </source>
</evidence>
<evidence type="ECO:0000256" key="7">
    <source>
        <dbReference type="ARBA" id="ARBA00022603"/>
    </source>
</evidence>
<evidence type="ECO:0000256" key="9">
    <source>
        <dbReference type="ARBA" id="ARBA00022691"/>
    </source>
</evidence>
<keyword evidence="6 12" id="KW-0698">rRNA processing</keyword>
<evidence type="ECO:0000256" key="8">
    <source>
        <dbReference type="ARBA" id="ARBA00022679"/>
    </source>
</evidence>
<name>H6SNR6_PARPM</name>
<proteinExistence type="inferred from homology"/>
<reference evidence="15 16" key="1">
    <citation type="submission" date="2012-02" db="EMBL/GenBank/DDBJ databases">
        <title>Shotgun genome sequence of Phaeospirillum photometricum DSM 122.</title>
        <authorList>
            <person name="Duquesne K."/>
            <person name="Sturgis J."/>
        </authorList>
    </citation>
    <scope>NUCLEOTIDE SEQUENCE [LARGE SCALE GENOMIC DNA]</scope>
    <source>
        <strain evidence="16">DSM122</strain>
    </source>
</reference>
<keyword evidence="9 12" id="KW-0949">S-adenosyl-L-methionine</keyword>
<keyword evidence="16" id="KW-1185">Reference proteome</keyword>
<evidence type="ECO:0000313" key="16">
    <source>
        <dbReference type="Proteomes" id="UP000033220"/>
    </source>
</evidence>
<dbReference type="eggNOG" id="COG1385">
    <property type="taxonomic scope" value="Bacteria"/>
</dbReference>
<feature type="domain" description="Ribosomal RNA small subunit methyltransferase E PUA-like" evidence="14">
    <location>
        <begin position="30"/>
        <end position="64"/>
    </location>
</feature>
<dbReference type="EMBL" id="HE663493">
    <property type="protein sequence ID" value="CCG09397.1"/>
    <property type="molecule type" value="Genomic_DNA"/>
</dbReference>
<evidence type="ECO:0000256" key="6">
    <source>
        <dbReference type="ARBA" id="ARBA00022552"/>
    </source>
</evidence>
<dbReference type="OrthoDB" id="9815641at2"/>
<dbReference type="Gene3D" id="2.40.240.20">
    <property type="entry name" value="Hypothetical PUA domain-like, domain 1"/>
    <property type="match status" value="1"/>
</dbReference>
<dbReference type="InterPro" id="IPR029028">
    <property type="entry name" value="Alpha/beta_knot_MTases"/>
</dbReference>
<dbReference type="GO" id="GO:0005737">
    <property type="term" value="C:cytoplasm"/>
    <property type="evidence" value="ECO:0007669"/>
    <property type="project" value="UniProtKB-SubCell"/>
</dbReference>
<evidence type="ECO:0000313" key="15">
    <source>
        <dbReference type="EMBL" id="CCG09397.1"/>
    </source>
</evidence>
<evidence type="ECO:0000256" key="11">
    <source>
        <dbReference type="ARBA" id="ARBA00047944"/>
    </source>
</evidence>
<evidence type="ECO:0000259" key="14">
    <source>
        <dbReference type="Pfam" id="PF20260"/>
    </source>
</evidence>
<dbReference type="STRING" id="1150469.RSPPHO_02771"/>
<evidence type="ECO:0000256" key="10">
    <source>
        <dbReference type="ARBA" id="ARBA00025699"/>
    </source>
</evidence>
<evidence type="ECO:0000256" key="2">
    <source>
        <dbReference type="ARBA" id="ARBA00005528"/>
    </source>
</evidence>
<dbReference type="InterPro" id="IPR015947">
    <property type="entry name" value="PUA-like_sf"/>
</dbReference>
<evidence type="ECO:0000256" key="1">
    <source>
        <dbReference type="ARBA" id="ARBA00004496"/>
    </source>
</evidence>
<dbReference type="EC" id="2.1.1.193" evidence="3 12"/>
<dbReference type="InterPro" id="IPR046886">
    <property type="entry name" value="RsmE_MTase_dom"/>
</dbReference>
<evidence type="ECO:0000256" key="12">
    <source>
        <dbReference type="PIRNR" id="PIRNR015601"/>
    </source>
</evidence>
<keyword evidence="7 12" id="KW-0489">Methyltransferase</keyword>
<dbReference type="PANTHER" id="PTHR30027">
    <property type="entry name" value="RIBOSOMAL RNA SMALL SUBUNIT METHYLTRANSFERASE E"/>
    <property type="match status" value="1"/>
</dbReference>
<dbReference type="InterPro" id="IPR006700">
    <property type="entry name" value="RsmE"/>
</dbReference>
<dbReference type="HOGENOM" id="CLU_067442_4_0_5"/>
<feature type="domain" description="Ribosomal RNA small subunit methyltransferase E methyltransferase" evidence="13">
    <location>
        <begin position="88"/>
        <end position="240"/>
    </location>
</feature>
<dbReference type="GO" id="GO:0070042">
    <property type="term" value="F:rRNA (uridine-N3-)-methyltransferase activity"/>
    <property type="evidence" value="ECO:0007669"/>
    <property type="project" value="TreeGrafter"/>
</dbReference>